<dbReference type="InterPro" id="IPR011006">
    <property type="entry name" value="CheY-like_superfamily"/>
</dbReference>
<dbReference type="PANTHER" id="PTHR45339">
    <property type="entry name" value="HYBRID SIGNAL TRANSDUCTION HISTIDINE KINASE J"/>
    <property type="match status" value="1"/>
</dbReference>
<keyword evidence="2" id="KW-0902">Two-component regulatory system</keyword>
<dbReference type="CDD" id="cd17546">
    <property type="entry name" value="REC_hyHK_CKI1_RcsC-like"/>
    <property type="match status" value="1"/>
</dbReference>
<feature type="domain" description="Response regulatory" evidence="5">
    <location>
        <begin position="105"/>
        <end position="223"/>
    </location>
</feature>
<evidence type="ECO:0000256" key="1">
    <source>
        <dbReference type="ARBA" id="ARBA00022553"/>
    </source>
</evidence>
<organism evidence="6">
    <name type="scientific">hydrothermal vent metagenome</name>
    <dbReference type="NCBI Taxonomy" id="652676"/>
    <lineage>
        <taxon>unclassified sequences</taxon>
        <taxon>metagenomes</taxon>
        <taxon>ecological metagenomes</taxon>
    </lineage>
</organism>
<name>A0A1W1EA41_9ZZZZ</name>
<keyword evidence="6" id="KW-0808">Transferase</keyword>
<gene>
    <name evidence="6" type="ORF">MNB_SV-4-667</name>
</gene>
<dbReference type="Pfam" id="PF00072">
    <property type="entry name" value="Response_reg"/>
    <property type="match status" value="1"/>
</dbReference>
<keyword evidence="4" id="KW-0472">Membrane</keyword>
<proteinExistence type="predicted"/>
<keyword evidence="6" id="KW-0418">Kinase</keyword>
<dbReference type="PANTHER" id="PTHR45339:SF1">
    <property type="entry name" value="HYBRID SIGNAL TRANSDUCTION HISTIDINE KINASE J"/>
    <property type="match status" value="1"/>
</dbReference>
<keyword evidence="1" id="KW-0597">Phosphoprotein</keyword>
<evidence type="ECO:0000256" key="4">
    <source>
        <dbReference type="SAM" id="Phobius"/>
    </source>
</evidence>
<evidence type="ECO:0000256" key="3">
    <source>
        <dbReference type="SAM" id="MobiDB-lite"/>
    </source>
</evidence>
<sequence>MENGLLVTFLISVLILGAAAGYAFYQNLQIKRRKRIVQEQEKSSQYSIETHESKEVPKRSAQLEETLSKLNEKPTRKTILPVHKEVLYETQNVDAECFYYFKGARILYVEDNKINQSIMKSILKKSGIDLVLADNGKEALEILDSEDGRFDLILMDISMPVMDGIEASRLIRMDTRFDRIPIVAFTAFSGGEEIAKMLEVGSNAFLTKPLNINQLYTAFRIFMKQGYRDTDLENLLKIEGLDIKEGLHWFEENEERYKESLKAFYYRYEPTYKLVPKWIEEKRYDRVKAECFQLQSILGEIGAYEMKALVDDMIKDFIYKNEHLLPRFSHIYPVVFRTLLNAIDQYLQDERK</sequence>
<accession>A0A1W1EA41</accession>
<feature type="transmembrane region" description="Helical" evidence="4">
    <location>
        <begin position="6"/>
        <end position="25"/>
    </location>
</feature>
<keyword evidence="4" id="KW-1133">Transmembrane helix</keyword>
<evidence type="ECO:0000256" key="2">
    <source>
        <dbReference type="ARBA" id="ARBA00023012"/>
    </source>
</evidence>
<dbReference type="AlphaFoldDB" id="A0A1W1EA41"/>
<dbReference type="Gene3D" id="3.40.50.2300">
    <property type="match status" value="1"/>
</dbReference>
<dbReference type="GO" id="GO:0000160">
    <property type="term" value="P:phosphorelay signal transduction system"/>
    <property type="evidence" value="ECO:0007669"/>
    <property type="project" value="UniProtKB-KW"/>
</dbReference>
<dbReference type="SMART" id="SM00448">
    <property type="entry name" value="REC"/>
    <property type="match status" value="1"/>
</dbReference>
<reference evidence="6" key="1">
    <citation type="submission" date="2016-10" db="EMBL/GenBank/DDBJ databases">
        <authorList>
            <person name="de Groot N.N."/>
        </authorList>
    </citation>
    <scope>NUCLEOTIDE SEQUENCE</scope>
</reference>
<feature type="region of interest" description="Disordered" evidence="3">
    <location>
        <begin position="41"/>
        <end position="63"/>
    </location>
</feature>
<protein>
    <submittedName>
        <fullName evidence="6">Sensory box histidine kinase/response regulator</fullName>
    </submittedName>
</protein>
<keyword evidence="4" id="KW-0812">Transmembrane</keyword>
<evidence type="ECO:0000313" key="6">
    <source>
        <dbReference type="EMBL" id="SFV90721.1"/>
    </source>
</evidence>
<feature type="compositionally biased region" description="Basic and acidic residues" evidence="3">
    <location>
        <begin position="49"/>
        <end position="63"/>
    </location>
</feature>
<dbReference type="GO" id="GO:0016301">
    <property type="term" value="F:kinase activity"/>
    <property type="evidence" value="ECO:0007669"/>
    <property type="project" value="UniProtKB-KW"/>
</dbReference>
<dbReference type="InterPro" id="IPR001789">
    <property type="entry name" value="Sig_transdc_resp-reg_receiver"/>
</dbReference>
<evidence type="ECO:0000259" key="5">
    <source>
        <dbReference type="PROSITE" id="PS50110"/>
    </source>
</evidence>
<dbReference type="SUPFAM" id="SSF52172">
    <property type="entry name" value="CheY-like"/>
    <property type="match status" value="1"/>
</dbReference>
<dbReference type="PROSITE" id="PS50110">
    <property type="entry name" value="RESPONSE_REGULATORY"/>
    <property type="match status" value="1"/>
</dbReference>
<dbReference type="EMBL" id="FPIB01000021">
    <property type="protein sequence ID" value="SFV90721.1"/>
    <property type="molecule type" value="Genomic_DNA"/>
</dbReference>